<protein>
    <submittedName>
        <fullName evidence="9">Hydrolase</fullName>
    </submittedName>
</protein>
<comment type="similarity">
    <text evidence="1">Belongs to the FAH family.</text>
</comment>
<comment type="pathway">
    <text evidence="7">Aromatic compound metabolism; 4-hydroxyphenylacetate degradation; pyruvate and succinate semialdehyde from 4-hydroxyphenylacetate: step 5/7.</text>
</comment>
<dbReference type="PANTHER" id="PTHR11820:SF7">
    <property type="entry name" value="ACYLPYRUVASE FAHD1, MITOCHONDRIAL"/>
    <property type="match status" value="1"/>
</dbReference>
<keyword evidence="9" id="KW-0378">Hydrolase</keyword>
<dbReference type="Gene3D" id="3.90.850.10">
    <property type="entry name" value="Fumarylacetoacetase-like, C-terminal domain"/>
    <property type="match status" value="1"/>
</dbReference>
<dbReference type="AlphaFoldDB" id="A0A1S8CE45"/>
<dbReference type="SUPFAM" id="SSF56529">
    <property type="entry name" value="FAH"/>
    <property type="match status" value="1"/>
</dbReference>
<evidence type="ECO:0000313" key="10">
    <source>
        <dbReference type="Proteomes" id="UP000216021"/>
    </source>
</evidence>
<dbReference type="GO" id="GO:0018800">
    <property type="term" value="F:5-oxopent-3-ene-1,2,5-tricarboxylate decarboxylase activity"/>
    <property type="evidence" value="ECO:0007669"/>
    <property type="project" value="UniProtKB-EC"/>
</dbReference>
<comment type="catalytic activity">
    <reaction evidence="3">
        <text>(3E,5R)-5-carboxy-2-oxohept-3-enedioate + H(+) = (4Z)-2-oxohept-4-enedioate + CO2</text>
        <dbReference type="Rhea" id="RHEA:14397"/>
        <dbReference type="ChEBI" id="CHEBI:15378"/>
        <dbReference type="ChEBI" id="CHEBI:16526"/>
        <dbReference type="ChEBI" id="CHEBI:87491"/>
        <dbReference type="ChEBI" id="CHEBI:87507"/>
        <dbReference type="EC" id="4.1.1.68"/>
    </reaction>
</comment>
<evidence type="ECO:0000259" key="8">
    <source>
        <dbReference type="Pfam" id="PF01557"/>
    </source>
</evidence>
<evidence type="ECO:0000256" key="1">
    <source>
        <dbReference type="ARBA" id="ARBA00010211"/>
    </source>
</evidence>
<evidence type="ECO:0000256" key="4">
    <source>
        <dbReference type="ARBA" id="ARBA00052790"/>
    </source>
</evidence>
<dbReference type="Proteomes" id="UP000216021">
    <property type="component" value="Unassembled WGS sequence"/>
</dbReference>
<name>A0A1S8CE45_9GAMM</name>
<keyword evidence="10" id="KW-1185">Reference proteome</keyword>
<comment type="caution">
    <text evidence="9">The sequence shown here is derived from an EMBL/GenBank/DDBJ whole genome shotgun (WGS) entry which is preliminary data.</text>
</comment>
<evidence type="ECO:0000256" key="5">
    <source>
        <dbReference type="ARBA" id="ARBA00057150"/>
    </source>
</evidence>
<dbReference type="GO" id="GO:0018773">
    <property type="term" value="F:acetylpyruvate hydrolase activity"/>
    <property type="evidence" value="ECO:0007669"/>
    <property type="project" value="TreeGrafter"/>
</dbReference>
<dbReference type="FunFam" id="3.90.850.10:FF:000002">
    <property type="entry name" value="2-hydroxyhepta-2,4-diene-1,7-dioate isomerase"/>
    <property type="match status" value="1"/>
</dbReference>
<proteinExistence type="inferred from homology"/>
<organism evidence="9 10">
    <name type="scientific">Serratia oryzae</name>
    <dbReference type="NCBI Taxonomy" id="2034155"/>
    <lineage>
        <taxon>Bacteria</taxon>
        <taxon>Pseudomonadati</taxon>
        <taxon>Pseudomonadota</taxon>
        <taxon>Gammaproteobacteria</taxon>
        <taxon>Enterobacterales</taxon>
        <taxon>Yersiniaceae</taxon>
        <taxon>Serratia</taxon>
    </lineage>
</organism>
<evidence type="ECO:0000256" key="6">
    <source>
        <dbReference type="ARBA" id="ARBA00060569"/>
    </source>
</evidence>
<sequence length="293" mass="31829">MKLATLQQHHEASFVAIVDAARGRYWQVAEIMPGLAVNMNQLLQQWESIKGDVVPNGEGYPLVGVKVCPPLIPARNIFCIGKNYREHAAEFSKSGFDHSAKADEVAPEFAVVFTKAPETVIATGAKIPRHAQVTEQLDYEAELAVIIGKGGRAISKADAFDHVWGYTLINDVTARDLQKNHRQWFMGKSLDGFCPMGPWLVSADEIDLSAASIQCWVNGELRQNAKISDLIFDIPSLIATLSAGIELKPGDIIATGTPAGVGIGFTPPRFLQTGDVVRIEIDGIGRLENEVGQ</sequence>
<dbReference type="Pfam" id="PF01557">
    <property type="entry name" value="FAA_hydrolase"/>
    <property type="match status" value="1"/>
</dbReference>
<comment type="catalytic activity">
    <reaction evidence="4">
        <text>(2E,4Z)-5-hydroxypenta-2,4-diene-1,2,5-tricarboxylate = (3E,5R)-5-carboxy-2-oxohept-3-enedioate</text>
        <dbReference type="Rhea" id="RHEA:18813"/>
        <dbReference type="ChEBI" id="CHEBI:47961"/>
        <dbReference type="ChEBI" id="CHEBI:87491"/>
        <dbReference type="EC" id="5.3.3.10"/>
    </reaction>
</comment>
<evidence type="ECO:0000313" key="9">
    <source>
        <dbReference type="EMBL" id="OMQ19633.1"/>
    </source>
</evidence>
<dbReference type="STRING" id="2034155.BMI79_21010"/>
<gene>
    <name evidence="9" type="ORF">BMI79_21010</name>
</gene>
<evidence type="ECO:0000256" key="2">
    <source>
        <dbReference type="ARBA" id="ARBA00022723"/>
    </source>
</evidence>
<reference evidence="9 10" key="1">
    <citation type="submission" date="2016-11" db="EMBL/GenBank/DDBJ databases">
        <title>Rahnella oryzae sp. nov., isolated from rice root.</title>
        <authorList>
            <person name="Zhang X.-X."/>
            <person name="Zhang J."/>
        </authorList>
    </citation>
    <scope>NUCLEOTIDE SEQUENCE [LARGE SCALE GENOMIC DNA]</scope>
    <source>
        <strain evidence="9 10">J11-6</strain>
    </source>
</reference>
<dbReference type="GO" id="GO:0019752">
    <property type="term" value="P:carboxylic acid metabolic process"/>
    <property type="evidence" value="ECO:0007669"/>
    <property type="project" value="UniProtKB-ARBA"/>
</dbReference>
<feature type="domain" description="Fumarylacetoacetase-like C-terminal" evidence="8">
    <location>
        <begin position="77"/>
        <end position="291"/>
    </location>
</feature>
<dbReference type="RefSeq" id="WP_076944219.1">
    <property type="nucleotide sequence ID" value="NZ_MOXD01000018.1"/>
</dbReference>
<keyword evidence="2" id="KW-0479">Metal-binding</keyword>
<comment type="function">
    <text evidence="5">Decarboxylates OPET (5-oxo-pent-3-ene-1,2,5-tricarboxylic acid) into HHDD (2-hydroxy-hept-2,4-diene-1,7-dioate) and isomerizes it to OHED (2-oxo-hept-3-ene-1,7-dioate).</text>
</comment>
<dbReference type="InterPro" id="IPR036663">
    <property type="entry name" value="Fumarylacetoacetase_C_sf"/>
</dbReference>
<evidence type="ECO:0000256" key="3">
    <source>
        <dbReference type="ARBA" id="ARBA00051258"/>
    </source>
</evidence>
<dbReference type="InterPro" id="IPR011234">
    <property type="entry name" value="Fumarylacetoacetase-like_C"/>
</dbReference>
<dbReference type="PANTHER" id="PTHR11820">
    <property type="entry name" value="ACYLPYRUVASE"/>
    <property type="match status" value="1"/>
</dbReference>
<comment type="pathway">
    <text evidence="6">Aromatic compound metabolism; 4-hydroxyphenylacetate degradation; pyruvate and succinate semialdehyde from 4-hydroxyphenylacetate: step 4/7.</text>
</comment>
<dbReference type="GO" id="GO:0046872">
    <property type="term" value="F:metal ion binding"/>
    <property type="evidence" value="ECO:0007669"/>
    <property type="project" value="UniProtKB-KW"/>
</dbReference>
<dbReference type="OrthoDB" id="9805307at2"/>
<dbReference type="GO" id="GO:0008704">
    <property type="term" value="F:5-carboxymethyl-2-hydroxymuconate delta-isomerase activity"/>
    <property type="evidence" value="ECO:0007669"/>
    <property type="project" value="UniProtKB-EC"/>
</dbReference>
<dbReference type="EMBL" id="MOXD01000018">
    <property type="protein sequence ID" value="OMQ19633.1"/>
    <property type="molecule type" value="Genomic_DNA"/>
</dbReference>
<accession>A0A1S8CE45</accession>
<evidence type="ECO:0000256" key="7">
    <source>
        <dbReference type="ARBA" id="ARBA00060680"/>
    </source>
</evidence>